<organism evidence="1 2">
    <name type="scientific">Colletotrichum sidae</name>
    <dbReference type="NCBI Taxonomy" id="1347389"/>
    <lineage>
        <taxon>Eukaryota</taxon>
        <taxon>Fungi</taxon>
        <taxon>Dikarya</taxon>
        <taxon>Ascomycota</taxon>
        <taxon>Pezizomycotina</taxon>
        <taxon>Sordariomycetes</taxon>
        <taxon>Hypocreomycetidae</taxon>
        <taxon>Glomerellales</taxon>
        <taxon>Glomerellaceae</taxon>
        <taxon>Colletotrichum</taxon>
        <taxon>Colletotrichum orbiculare species complex</taxon>
    </lineage>
</organism>
<name>A0A4R8TTD8_9PEZI</name>
<proteinExistence type="predicted"/>
<evidence type="ECO:0000313" key="2">
    <source>
        <dbReference type="Proteomes" id="UP000295604"/>
    </source>
</evidence>
<dbReference type="Proteomes" id="UP000295604">
    <property type="component" value="Unassembled WGS sequence"/>
</dbReference>
<sequence length="201" mass="21212">MRPPLILAYPPGRFTLAGCGCPSGNGTLLSIKGPRVPVSLGVSSLLKTPSSEVNLENPPPATADMAQASPSWQRLMGLLSVLLALLLGLTAEKHGAAAAGCPAEIVSAPDNTWSVDLDNRTDVAETQRESSYIESLQEEFEKLEATGLHGTGAQSSFDDFTVQIPASCISGPDKNNDIPLELPVSLASLHLRTVQTWASYM</sequence>
<evidence type="ECO:0000313" key="1">
    <source>
        <dbReference type="EMBL" id="TEA22073.1"/>
    </source>
</evidence>
<dbReference type="EMBL" id="QAPF01000010">
    <property type="protein sequence ID" value="TEA22073.1"/>
    <property type="molecule type" value="Genomic_DNA"/>
</dbReference>
<gene>
    <name evidence="1" type="ORF">C8034_v006342</name>
</gene>
<dbReference type="AlphaFoldDB" id="A0A4R8TTD8"/>
<reference evidence="1 2" key="1">
    <citation type="submission" date="2018-11" db="EMBL/GenBank/DDBJ databases">
        <title>Genome sequence and assembly of Colletotrichum sidae.</title>
        <authorList>
            <person name="Gan P."/>
            <person name="Shirasu K."/>
        </authorList>
    </citation>
    <scope>NUCLEOTIDE SEQUENCE [LARGE SCALE GENOMIC DNA]</scope>
    <source>
        <strain evidence="1 2">CBS 518.97</strain>
    </source>
</reference>
<keyword evidence="2" id="KW-1185">Reference proteome</keyword>
<comment type="caution">
    <text evidence="1">The sequence shown here is derived from an EMBL/GenBank/DDBJ whole genome shotgun (WGS) entry which is preliminary data.</text>
</comment>
<accession>A0A4R8TTD8</accession>
<protein>
    <submittedName>
        <fullName evidence="1">Uncharacterized protein</fullName>
    </submittedName>
</protein>